<dbReference type="AlphaFoldDB" id="A0A1V6Q363"/>
<gene>
    <name evidence="2" type="ORF">PENANT_c015G00101</name>
</gene>
<name>A0A1V6Q363_9EURO</name>
<reference evidence="3" key="1">
    <citation type="journal article" date="2017" name="Nat. Microbiol.">
        <title>Global analysis of biosynthetic gene clusters reveals vast potential of secondary metabolite production in Penicillium species.</title>
        <authorList>
            <person name="Nielsen J.C."/>
            <person name="Grijseels S."/>
            <person name="Prigent S."/>
            <person name="Ji B."/>
            <person name="Dainat J."/>
            <person name="Nielsen K.F."/>
            <person name="Frisvad J.C."/>
            <person name="Workman M."/>
            <person name="Nielsen J."/>
        </authorList>
    </citation>
    <scope>NUCLEOTIDE SEQUENCE [LARGE SCALE GENOMIC DNA]</scope>
    <source>
        <strain evidence="3">IBT 31811</strain>
    </source>
</reference>
<feature type="compositionally biased region" description="Basic and acidic residues" evidence="1">
    <location>
        <begin position="15"/>
        <end position="25"/>
    </location>
</feature>
<proteinExistence type="predicted"/>
<feature type="region of interest" description="Disordered" evidence="1">
    <location>
        <begin position="1"/>
        <end position="65"/>
    </location>
</feature>
<dbReference type="Proteomes" id="UP000191672">
    <property type="component" value="Unassembled WGS sequence"/>
</dbReference>
<comment type="caution">
    <text evidence="2">The sequence shown here is derived from an EMBL/GenBank/DDBJ whole genome shotgun (WGS) entry which is preliminary data.</text>
</comment>
<evidence type="ECO:0000313" key="2">
    <source>
        <dbReference type="EMBL" id="OQD83674.1"/>
    </source>
</evidence>
<evidence type="ECO:0000313" key="3">
    <source>
        <dbReference type="Proteomes" id="UP000191672"/>
    </source>
</evidence>
<protein>
    <submittedName>
        <fullName evidence="2">Uncharacterized protein</fullName>
    </submittedName>
</protein>
<accession>A0A1V6Q363</accession>
<dbReference type="EMBL" id="MDYN01000015">
    <property type="protein sequence ID" value="OQD83674.1"/>
    <property type="molecule type" value="Genomic_DNA"/>
</dbReference>
<organism evidence="2 3">
    <name type="scientific">Penicillium antarcticum</name>
    <dbReference type="NCBI Taxonomy" id="416450"/>
    <lineage>
        <taxon>Eukaryota</taxon>
        <taxon>Fungi</taxon>
        <taxon>Dikarya</taxon>
        <taxon>Ascomycota</taxon>
        <taxon>Pezizomycotina</taxon>
        <taxon>Eurotiomycetes</taxon>
        <taxon>Eurotiomycetidae</taxon>
        <taxon>Eurotiales</taxon>
        <taxon>Aspergillaceae</taxon>
        <taxon>Penicillium</taxon>
    </lineage>
</organism>
<keyword evidence="3" id="KW-1185">Reference proteome</keyword>
<sequence>MSPSESEDLQTLRSSIKEPSKKKPAENNQDSCRNNHEYASNTFGNMSKTEMYFQPSSLYSDTPVR</sequence>
<feature type="compositionally biased region" description="Polar residues" evidence="1">
    <location>
        <begin position="26"/>
        <end position="65"/>
    </location>
</feature>
<evidence type="ECO:0000256" key="1">
    <source>
        <dbReference type="SAM" id="MobiDB-lite"/>
    </source>
</evidence>